<dbReference type="GO" id="GO:0006412">
    <property type="term" value="P:translation"/>
    <property type="evidence" value="ECO:0007669"/>
    <property type="project" value="InterPro"/>
</dbReference>
<dbReference type="GO" id="GO:0019843">
    <property type="term" value="F:rRNA binding"/>
    <property type="evidence" value="ECO:0007669"/>
    <property type="project" value="UniProtKB-KW"/>
</dbReference>
<feature type="region of interest" description="Disordered" evidence="8">
    <location>
        <begin position="200"/>
        <end position="222"/>
    </location>
</feature>
<organism evidence="11">
    <name type="scientific">Tetraselmis sp. GSL018</name>
    <dbReference type="NCBI Taxonomy" id="582737"/>
    <lineage>
        <taxon>Eukaryota</taxon>
        <taxon>Viridiplantae</taxon>
        <taxon>Chlorophyta</taxon>
        <taxon>core chlorophytes</taxon>
        <taxon>Chlorodendrophyceae</taxon>
        <taxon>Chlorodendrales</taxon>
        <taxon>Chlorodendraceae</taxon>
        <taxon>Tetraselmis</taxon>
    </lineage>
</organism>
<dbReference type="GO" id="GO:0003735">
    <property type="term" value="F:structural constituent of ribosome"/>
    <property type="evidence" value="ECO:0007669"/>
    <property type="project" value="InterPro"/>
</dbReference>
<dbReference type="PANTHER" id="PTHR11229">
    <property type="entry name" value="50S RIBOSOMAL PROTEIN L3"/>
    <property type="match status" value="1"/>
</dbReference>
<comment type="similarity">
    <text evidence="1 7">Belongs to the universal ribosomal protein uL3 family.</text>
</comment>
<dbReference type="GO" id="GO:1990904">
    <property type="term" value="C:ribonucleoprotein complex"/>
    <property type="evidence" value="ECO:0007669"/>
    <property type="project" value="UniProtKB-KW"/>
</dbReference>
<evidence type="ECO:0000256" key="3">
    <source>
        <dbReference type="ARBA" id="ARBA00022884"/>
    </source>
</evidence>
<dbReference type="InterPro" id="IPR019926">
    <property type="entry name" value="Ribosomal_uL3_CS"/>
</dbReference>
<dbReference type="Gene3D" id="2.40.30.10">
    <property type="entry name" value="Translation factors"/>
    <property type="match status" value="1"/>
</dbReference>
<evidence type="ECO:0000256" key="7">
    <source>
        <dbReference type="RuleBase" id="RU003905"/>
    </source>
</evidence>
<proteinExistence type="inferred from homology"/>
<evidence type="ECO:0000313" key="11">
    <source>
        <dbReference type="EMBL" id="JAC65934.1"/>
    </source>
</evidence>
<keyword evidence="5 7" id="KW-0687">Ribonucleoprotein</keyword>
<dbReference type="HAMAP" id="MF_01325_B">
    <property type="entry name" value="Ribosomal_uL3_B"/>
    <property type="match status" value="1"/>
</dbReference>
<dbReference type="AlphaFoldDB" id="A0A061R586"/>
<gene>
    <name evidence="11" type="primary">RPLC</name>
    <name evidence="11" type="ORF">TSPGSL018_14883</name>
    <name evidence="10" type="ORF">TSPGSL018_15754</name>
    <name evidence="9" type="ORF">TSPGSL018_27750</name>
</gene>
<evidence type="ECO:0000256" key="8">
    <source>
        <dbReference type="SAM" id="MobiDB-lite"/>
    </source>
</evidence>
<dbReference type="PANTHER" id="PTHR11229:SF16">
    <property type="entry name" value="LARGE RIBOSOMAL SUBUNIT PROTEIN UL3C"/>
    <property type="match status" value="1"/>
</dbReference>
<dbReference type="NCBIfam" id="TIGR03625">
    <property type="entry name" value="L3_bact"/>
    <property type="match status" value="1"/>
</dbReference>
<keyword evidence="4 7" id="KW-0689">Ribosomal protein</keyword>
<dbReference type="Pfam" id="PF00297">
    <property type="entry name" value="Ribosomal_L3"/>
    <property type="match status" value="1"/>
</dbReference>
<dbReference type="EMBL" id="GBEZ01026322">
    <property type="protein sequence ID" value="JAC60878.1"/>
    <property type="molecule type" value="Transcribed_RNA"/>
</dbReference>
<evidence type="ECO:0000256" key="4">
    <source>
        <dbReference type="ARBA" id="ARBA00022980"/>
    </source>
</evidence>
<dbReference type="EMBL" id="GBEZ01020761">
    <property type="protein sequence ID" value="JAC65934.1"/>
    <property type="molecule type" value="Transcribed_RNA"/>
</dbReference>
<dbReference type="EMBL" id="GBEZ01021168">
    <property type="protein sequence ID" value="JAC65561.1"/>
    <property type="molecule type" value="Transcribed_RNA"/>
</dbReference>
<keyword evidence="2" id="KW-0699">rRNA-binding</keyword>
<evidence type="ECO:0000256" key="6">
    <source>
        <dbReference type="ARBA" id="ARBA00035213"/>
    </source>
</evidence>
<reference evidence="11" key="1">
    <citation type="submission" date="2014-05" db="EMBL/GenBank/DDBJ databases">
        <title>The transcriptome of the halophilic microalga Tetraselmis sp. GSL018 isolated from the Great Salt Lake, Utah.</title>
        <authorList>
            <person name="Jinkerson R.E."/>
            <person name="D'Adamo S."/>
            <person name="Posewitz M.C."/>
        </authorList>
    </citation>
    <scope>NUCLEOTIDE SEQUENCE</scope>
    <source>
        <strain evidence="11">GSL018</strain>
    </source>
</reference>
<dbReference type="PROSITE" id="PS00474">
    <property type="entry name" value="RIBOSOMAL_L3"/>
    <property type="match status" value="1"/>
</dbReference>
<dbReference type="SUPFAM" id="SSF50447">
    <property type="entry name" value="Translation proteins"/>
    <property type="match status" value="1"/>
</dbReference>
<dbReference type="FunFam" id="2.40.30.10:FF:000065">
    <property type="entry name" value="50S ribosomal protein L3, chloroplastic"/>
    <property type="match status" value="1"/>
</dbReference>
<evidence type="ECO:0000313" key="10">
    <source>
        <dbReference type="EMBL" id="JAC65561.1"/>
    </source>
</evidence>
<dbReference type="GO" id="GO:0005840">
    <property type="term" value="C:ribosome"/>
    <property type="evidence" value="ECO:0007669"/>
    <property type="project" value="UniProtKB-KW"/>
</dbReference>
<dbReference type="InterPro" id="IPR000597">
    <property type="entry name" value="Ribosomal_uL3"/>
</dbReference>
<evidence type="ECO:0000256" key="5">
    <source>
        <dbReference type="ARBA" id="ARBA00023274"/>
    </source>
</evidence>
<protein>
    <recommendedName>
        <fullName evidence="6">Large ribosomal subunit protein uL3c</fullName>
    </recommendedName>
</protein>
<dbReference type="InterPro" id="IPR009000">
    <property type="entry name" value="Transl_B-barrel_sf"/>
</dbReference>
<sequence>MAMTAACSNTGSRACMDAGLRSSFRGLSLSARPAASVQHLTPLRAGVQSRRNARLQIQAGSFEAGVGVMGTKAGMTQIFSDDGLLCNPVTIIGFEDSGNKISMIKTADTDGYTAVQVAYKEGKAKNMKKPEMGHLKKAGIDAPLTQLTEFRVKEIPAEYEVGQQLNPCEMFQEGDLIDVAGTSTGKGFQGTVKRYGMAVGPMSHGSKSHRERGSVGASATPSRILPGLRMAGKMGNKRVKQRKLKVLKVFPELNAIAVKGAVPGKPGHTLTITPAKIVGKNI</sequence>
<keyword evidence="3" id="KW-0694">RNA-binding</keyword>
<accession>A0A061R586</accession>
<dbReference type="Gene3D" id="3.30.160.810">
    <property type="match status" value="1"/>
</dbReference>
<dbReference type="InterPro" id="IPR019927">
    <property type="entry name" value="Ribosomal_uL3_bac/org-type"/>
</dbReference>
<evidence type="ECO:0000256" key="1">
    <source>
        <dbReference type="ARBA" id="ARBA00006540"/>
    </source>
</evidence>
<evidence type="ECO:0000256" key="2">
    <source>
        <dbReference type="ARBA" id="ARBA00022730"/>
    </source>
</evidence>
<evidence type="ECO:0000313" key="9">
    <source>
        <dbReference type="EMBL" id="JAC60878.1"/>
    </source>
</evidence>
<name>A0A061R586_9CHLO</name>
<dbReference type="FunFam" id="3.30.160.810:FF:000001">
    <property type="entry name" value="50S ribosomal protein L3"/>
    <property type="match status" value="1"/>
</dbReference>